<name>A0A843U003_COLES</name>
<keyword evidence="1" id="KW-0732">Signal</keyword>
<evidence type="ECO:0008006" key="4">
    <source>
        <dbReference type="Google" id="ProtNLM"/>
    </source>
</evidence>
<accession>A0A843U003</accession>
<organism evidence="2 3">
    <name type="scientific">Colocasia esculenta</name>
    <name type="common">Wild taro</name>
    <name type="synonym">Arum esculentum</name>
    <dbReference type="NCBI Taxonomy" id="4460"/>
    <lineage>
        <taxon>Eukaryota</taxon>
        <taxon>Viridiplantae</taxon>
        <taxon>Streptophyta</taxon>
        <taxon>Embryophyta</taxon>
        <taxon>Tracheophyta</taxon>
        <taxon>Spermatophyta</taxon>
        <taxon>Magnoliopsida</taxon>
        <taxon>Liliopsida</taxon>
        <taxon>Araceae</taxon>
        <taxon>Aroideae</taxon>
        <taxon>Colocasieae</taxon>
        <taxon>Colocasia</taxon>
    </lineage>
</organism>
<evidence type="ECO:0000313" key="2">
    <source>
        <dbReference type="EMBL" id="MQL78412.1"/>
    </source>
</evidence>
<evidence type="ECO:0000313" key="3">
    <source>
        <dbReference type="Proteomes" id="UP000652761"/>
    </source>
</evidence>
<gene>
    <name evidence="2" type="ORF">Taro_010847</name>
</gene>
<evidence type="ECO:0000256" key="1">
    <source>
        <dbReference type="SAM" id="SignalP"/>
    </source>
</evidence>
<keyword evidence="3" id="KW-1185">Reference proteome</keyword>
<comment type="caution">
    <text evidence="2">The sequence shown here is derived from an EMBL/GenBank/DDBJ whole genome shotgun (WGS) entry which is preliminary data.</text>
</comment>
<feature type="signal peptide" evidence="1">
    <location>
        <begin position="1"/>
        <end position="20"/>
    </location>
</feature>
<sequence>MWLPLALDVCMCATWWAVGALSLGRRQPGVSRSGGDTSMCRILNRCRFLMNPSRQNSHTFCSAGGGAVEGFSGDFGWRARFSARFRCKELAWSVRIAGEASYRVFFAKVVTSEAHTYSHRRGRGGRFTTVVLFGAAS</sequence>
<reference evidence="2" key="1">
    <citation type="submission" date="2017-07" db="EMBL/GenBank/DDBJ databases">
        <title>Taro Niue Genome Assembly and Annotation.</title>
        <authorList>
            <person name="Atibalentja N."/>
            <person name="Keating K."/>
            <person name="Fields C.J."/>
        </authorList>
    </citation>
    <scope>NUCLEOTIDE SEQUENCE</scope>
    <source>
        <strain evidence="2">Niue_2</strain>
        <tissue evidence="2">Leaf</tissue>
    </source>
</reference>
<dbReference type="Proteomes" id="UP000652761">
    <property type="component" value="Unassembled WGS sequence"/>
</dbReference>
<proteinExistence type="predicted"/>
<dbReference type="EMBL" id="NMUH01000398">
    <property type="protein sequence ID" value="MQL78412.1"/>
    <property type="molecule type" value="Genomic_DNA"/>
</dbReference>
<dbReference type="AlphaFoldDB" id="A0A843U003"/>
<feature type="chain" id="PRO_5032466210" description="Secreted protein" evidence="1">
    <location>
        <begin position="21"/>
        <end position="137"/>
    </location>
</feature>
<protein>
    <recommendedName>
        <fullName evidence="4">Secreted protein</fullName>
    </recommendedName>
</protein>